<evidence type="ECO:0000256" key="6">
    <source>
        <dbReference type="ARBA" id="ARBA00023237"/>
    </source>
</evidence>
<dbReference type="InterPro" id="IPR008969">
    <property type="entry name" value="CarboxyPept-like_regulatory"/>
</dbReference>
<dbReference type="PROSITE" id="PS52016">
    <property type="entry name" value="TONB_DEPENDENT_REC_3"/>
    <property type="match status" value="1"/>
</dbReference>
<keyword evidence="5 7" id="KW-0472">Membrane</keyword>
<evidence type="ECO:0000256" key="7">
    <source>
        <dbReference type="PROSITE-ProRule" id="PRU01360"/>
    </source>
</evidence>
<evidence type="ECO:0000259" key="9">
    <source>
        <dbReference type="Pfam" id="PF07715"/>
    </source>
</evidence>
<dbReference type="InterPro" id="IPR023996">
    <property type="entry name" value="TonB-dep_OMP_SusC/RagA"/>
</dbReference>
<organism evidence="10 11">
    <name type="scientific">Prevotella denticola CRIS 18C-A</name>
    <dbReference type="NCBI Taxonomy" id="944557"/>
    <lineage>
        <taxon>Bacteria</taxon>
        <taxon>Pseudomonadati</taxon>
        <taxon>Bacteroidota</taxon>
        <taxon>Bacteroidia</taxon>
        <taxon>Bacteroidales</taxon>
        <taxon>Prevotellaceae</taxon>
        <taxon>Prevotella</taxon>
    </lineage>
</organism>
<dbReference type="Proteomes" id="UP000003155">
    <property type="component" value="Unassembled WGS sequence"/>
</dbReference>
<feature type="chain" id="PRO_5003253160" evidence="8">
    <location>
        <begin position="22"/>
        <end position="1023"/>
    </location>
</feature>
<dbReference type="Gene3D" id="2.40.170.20">
    <property type="entry name" value="TonB-dependent receptor, beta-barrel domain"/>
    <property type="match status" value="1"/>
</dbReference>
<dbReference type="AlphaFoldDB" id="F0H906"/>
<dbReference type="Gene3D" id="2.170.130.10">
    <property type="entry name" value="TonB-dependent receptor, plug domain"/>
    <property type="match status" value="1"/>
</dbReference>
<evidence type="ECO:0000256" key="4">
    <source>
        <dbReference type="ARBA" id="ARBA00022692"/>
    </source>
</evidence>
<dbReference type="EMBL" id="AEXO01000095">
    <property type="protein sequence ID" value="EGC85694.1"/>
    <property type="molecule type" value="Genomic_DNA"/>
</dbReference>
<evidence type="ECO:0000313" key="11">
    <source>
        <dbReference type="Proteomes" id="UP000003155"/>
    </source>
</evidence>
<dbReference type="InterPro" id="IPR036942">
    <property type="entry name" value="Beta-barrel_TonB_sf"/>
</dbReference>
<dbReference type="NCBIfam" id="TIGR04056">
    <property type="entry name" value="OMP_RagA_SusC"/>
    <property type="match status" value="1"/>
</dbReference>
<evidence type="ECO:0000256" key="3">
    <source>
        <dbReference type="ARBA" id="ARBA00022452"/>
    </source>
</evidence>
<comment type="similarity">
    <text evidence="7">Belongs to the TonB-dependent receptor family.</text>
</comment>
<protein>
    <submittedName>
        <fullName evidence="10">TonB-linked outer membrane protein, SusC/RagA family</fullName>
    </submittedName>
</protein>
<dbReference type="InterPro" id="IPR039426">
    <property type="entry name" value="TonB-dep_rcpt-like"/>
</dbReference>
<dbReference type="InterPro" id="IPR037066">
    <property type="entry name" value="Plug_dom_sf"/>
</dbReference>
<keyword evidence="2 7" id="KW-0813">Transport</keyword>
<name>F0H906_9BACT</name>
<dbReference type="Gene3D" id="2.60.40.1120">
    <property type="entry name" value="Carboxypeptidase-like, regulatory domain"/>
    <property type="match status" value="1"/>
</dbReference>
<accession>F0H906</accession>
<dbReference type="NCBIfam" id="TIGR04057">
    <property type="entry name" value="SusC_RagA_signa"/>
    <property type="match status" value="1"/>
</dbReference>
<dbReference type="SUPFAM" id="SSF56935">
    <property type="entry name" value="Porins"/>
    <property type="match status" value="1"/>
</dbReference>
<comment type="subcellular location">
    <subcellularLocation>
        <location evidence="1 7">Cell outer membrane</location>
        <topology evidence="1 7">Multi-pass membrane protein</topology>
    </subcellularLocation>
</comment>
<dbReference type="InterPro" id="IPR012910">
    <property type="entry name" value="Plug_dom"/>
</dbReference>
<evidence type="ECO:0000256" key="8">
    <source>
        <dbReference type="SAM" id="SignalP"/>
    </source>
</evidence>
<dbReference type="SUPFAM" id="SSF49464">
    <property type="entry name" value="Carboxypeptidase regulatory domain-like"/>
    <property type="match status" value="1"/>
</dbReference>
<evidence type="ECO:0000313" key="10">
    <source>
        <dbReference type="EMBL" id="EGC85694.1"/>
    </source>
</evidence>
<keyword evidence="3 7" id="KW-1134">Transmembrane beta strand</keyword>
<evidence type="ECO:0000256" key="2">
    <source>
        <dbReference type="ARBA" id="ARBA00022448"/>
    </source>
</evidence>
<keyword evidence="11" id="KW-1185">Reference proteome</keyword>
<dbReference type="Pfam" id="PF07715">
    <property type="entry name" value="Plug"/>
    <property type="match status" value="1"/>
</dbReference>
<keyword evidence="6 7" id="KW-0998">Cell outer membrane</keyword>
<keyword evidence="8" id="KW-0732">Signal</keyword>
<gene>
    <name evidence="10" type="ORF">HMPREF9303_2658</name>
</gene>
<dbReference type="RefSeq" id="WP_004354000.1">
    <property type="nucleotide sequence ID" value="NZ_AEXO01000095.1"/>
</dbReference>
<sequence length="1023" mass="113753">MRIKILLLMLLFLCVGMTATAQNPTVNGKVTDAQGEPLVGATVKVDGTKNATVTDIDGLFSIAAKKSEKLTVSYIGYQSRSVTIDRMQNLTIVLDASLNEMDEAIVVGYGLQKKSDIATAVSSVNVEDLAKSGSSQVLQALQGKVSGVQVMSSDGSLSGNMQFRIRGVNSITGGTQPLFVIDGVPMPVQPIDETTSGLSNNPMMGLNPNDIASIEILKDAAAAAIYGAKGSNGVVLITTRQGQASAHPKFAFGLTTGLDFMPSLPLKTLSPEEYAYKMRKYGTYDSPNLIQFWDKVIENQGWNDPSVHNWLDEITQTAHKTELNASMQGGSKGLTYMLSAGYVNNSGVIRRSRFDRFTSRLNLTQQLGDKASVGLNSSFSTSKDRNPTTDWSQAGVVLNALQRSPFLFYPGFAGIMNYSNINIMSPLVAVEQVNINNKYDELNSNLWLSYNILPSLTFNTSGSYRRYTVNSTREWGSETWFGQSEQGRMELGSREENSWVWEARLQYARTLGRHSFSFMGGFEASKWWSKNLYAKATNFEDMLQGIYGINKGLVTYAPSYLYDSNKMVSWIGRATYNYYDKYIMNASLRVDGSSKFGRNNRFGYFPAVSLAWRASNEEFIRNIEFISNLRFRTSFGMTGNNQIPSYQSLSQLGDNKAVFDGNTVEIGRYPTNITNDDLKWESQKQFNFGFDLAVWQNRLQLTADFYYKRVDDMLLQVNIPSTSGFGNAWKNAGSLENKGMEFQLTAHWLRGPLQWSTDFNISFYKNKLLSLDEGQYQQFYDRGLNSKITSDVLLRVGRPVGTYYGYISDGVYNNDTEIRNGYPGANLKPGELKVVDVNHDGVIDAYDRVPIADVNPTHTGGIGNTLRWKNLELYCFFRWSYGNDVINGNAYYLQGATNINNIMSNINNEIWSSDDPSRNFPRSGAGTWSEAVMRSDLVEDGSFIKLQTLSLGYDLPHTLLRKLNLSKAKVVLTGSNLFTITRYSGFDPEANTGVSAVSRIAPGLDMSPYPRPRSVSLSLEIGL</sequence>
<feature type="domain" description="TonB-dependent receptor plug" evidence="9">
    <location>
        <begin position="114"/>
        <end position="234"/>
    </location>
</feature>
<dbReference type="Pfam" id="PF13715">
    <property type="entry name" value="CarbopepD_reg_2"/>
    <property type="match status" value="1"/>
</dbReference>
<reference evidence="10 11" key="1">
    <citation type="submission" date="2011-02" db="EMBL/GenBank/DDBJ databases">
        <authorList>
            <person name="Durkin A.S."/>
            <person name="Madupu R."/>
            <person name="Torralba M."/>
            <person name="Gillis M."/>
            <person name="Methe B."/>
            <person name="Sutton G."/>
            <person name="Nelson K.E."/>
        </authorList>
    </citation>
    <scope>NUCLEOTIDE SEQUENCE [LARGE SCALE GENOMIC DNA]</scope>
    <source>
        <strain evidence="10 11">CRIS 18C-A</strain>
    </source>
</reference>
<evidence type="ECO:0000256" key="5">
    <source>
        <dbReference type="ARBA" id="ARBA00023136"/>
    </source>
</evidence>
<evidence type="ECO:0000256" key="1">
    <source>
        <dbReference type="ARBA" id="ARBA00004571"/>
    </source>
</evidence>
<keyword evidence="4 7" id="KW-0812">Transmembrane</keyword>
<comment type="caution">
    <text evidence="10">The sequence shown here is derived from an EMBL/GenBank/DDBJ whole genome shotgun (WGS) entry which is preliminary data.</text>
</comment>
<dbReference type="FunFam" id="2.60.40.1120:FF:000003">
    <property type="entry name" value="Outer membrane protein Omp121"/>
    <property type="match status" value="1"/>
</dbReference>
<proteinExistence type="inferred from homology"/>
<dbReference type="GO" id="GO:0009279">
    <property type="term" value="C:cell outer membrane"/>
    <property type="evidence" value="ECO:0007669"/>
    <property type="project" value="UniProtKB-SubCell"/>
</dbReference>
<feature type="signal peptide" evidence="8">
    <location>
        <begin position="1"/>
        <end position="21"/>
    </location>
</feature>
<dbReference type="InterPro" id="IPR023997">
    <property type="entry name" value="TonB-dep_OMP_SusC/RagA_CS"/>
</dbReference>